<feature type="region of interest" description="Disordered" evidence="1">
    <location>
        <begin position="1"/>
        <end position="20"/>
    </location>
</feature>
<accession>A0AAU2GZG4</accession>
<feature type="region of interest" description="Disordered" evidence="1">
    <location>
        <begin position="286"/>
        <end position="305"/>
    </location>
</feature>
<reference evidence="2" key="1">
    <citation type="submission" date="2022-10" db="EMBL/GenBank/DDBJ databases">
        <title>The complete genomes of actinobacterial strains from the NBC collection.</title>
        <authorList>
            <person name="Joergensen T.S."/>
            <person name="Alvarez Arevalo M."/>
            <person name="Sterndorff E.B."/>
            <person name="Faurdal D."/>
            <person name="Vuksanovic O."/>
            <person name="Mourched A.-S."/>
            <person name="Charusanti P."/>
            <person name="Shaw S."/>
            <person name="Blin K."/>
            <person name="Weber T."/>
        </authorList>
    </citation>
    <scope>NUCLEOTIDE SEQUENCE</scope>
    <source>
        <strain evidence="2">NBC_00060</strain>
    </source>
</reference>
<sequence length="305" mass="32094">MGRDQDQWGAGEDGDGPVRAELHVHPEGTWLYVGEPHGILRVPLGEDGRPEAPAEWTPGVRPYGLTTDRAGARLYVTDPPGERLLWHVLDATGRPTRGAGWQVFTPTGAGSGAAVAAHPSLPLLYVADRDEKAAVSCVPLGPDGRPDDGATTTLWVRGTAPLHKGLAVHPAGTHLYVSDPRGHALHVFALRADGRADSDGPSLTRQPLPGPGPLAVHPAASCVYFAERETGALYRTALAPDGLLAPDTAPERLPGLTVPHCTGVAVHPRGTYLYASTTTTLAVTELSPRTGHPSGRPVTLPLPRR</sequence>
<dbReference type="EMBL" id="CP108253">
    <property type="protein sequence ID" value="WTU41064.1"/>
    <property type="molecule type" value="Genomic_DNA"/>
</dbReference>
<organism evidence="2">
    <name type="scientific">Streptomyces sp. NBC_00060</name>
    <dbReference type="NCBI Taxonomy" id="2975636"/>
    <lineage>
        <taxon>Bacteria</taxon>
        <taxon>Bacillati</taxon>
        <taxon>Actinomycetota</taxon>
        <taxon>Actinomycetes</taxon>
        <taxon>Kitasatosporales</taxon>
        <taxon>Streptomycetaceae</taxon>
        <taxon>Streptomyces</taxon>
    </lineage>
</organism>
<evidence type="ECO:0000313" key="2">
    <source>
        <dbReference type="EMBL" id="WTU41064.1"/>
    </source>
</evidence>
<name>A0AAU2GZG4_9ACTN</name>
<dbReference type="Gene3D" id="2.130.10.10">
    <property type="entry name" value="YVTN repeat-like/Quinoprotein amine dehydrogenase"/>
    <property type="match status" value="2"/>
</dbReference>
<gene>
    <name evidence="2" type="ORF">OHV25_16410</name>
</gene>
<evidence type="ECO:0000256" key="1">
    <source>
        <dbReference type="SAM" id="MobiDB-lite"/>
    </source>
</evidence>
<protein>
    <recommendedName>
        <fullName evidence="3">Lactonase family protein</fullName>
    </recommendedName>
</protein>
<proteinExistence type="predicted"/>
<dbReference type="AlphaFoldDB" id="A0AAU2GZG4"/>
<dbReference type="InterPro" id="IPR015943">
    <property type="entry name" value="WD40/YVTN_repeat-like_dom_sf"/>
</dbReference>
<evidence type="ECO:0008006" key="3">
    <source>
        <dbReference type="Google" id="ProtNLM"/>
    </source>
</evidence>
<dbReference type="SUPFAM" id="SSF63825">
    <property type="entry name" value="YWTD domain"/>
    <property type="match status" value="1"/>
</dbReference>